<name>A0A6B9UZJ5_STAEP</name>
<dbReference type="SUPFAM" id="SSF88697">
    <property type="entry name" value="PUA domain-like"/>
    <property type="match status" value="1"/>
</dbReference>
<accession>A0A6B9UZJ5</accession>
<proteinExistence type="predicted"/>
<dbReference type="GO" id="GO:0003676">
    <property type="term" value="F:nucleic acid binding"/>
    <property type="evidence" value="ECO:0007669"/>
    <property type="project" value="InterPro"/>
</dbReference>
<dbReference type="InterPro" id="IPR003615">
    <property type="entry name" value="HNH_nuc"/>
</dbReference>
<sequence length="253" mass="29630">MKYWIIPCNVKTYDAIGAFNELKLIDWKQSKNLKAAKINDIVMIYLSKPFSCVKYICKIKKVNMTKEIIDDKKFVINGDNYTNYGNYMRIEFIKEIEENLITLNELHNHGMKGNVQGPRLLSNELLDFVLEVLEKTSNLNESQIENVEYKEGKILKKYGSKFERNSKLREKAIEIHGVTCKVCGFNFEKKYGNIGENFIEIHHIKPMYDIRKEILVNPQTDLIPLCSNCHKMIHRSKRKPYTIAQLKSMIKVE</sequence>
<dbReference type="GO" id="GO:0008270">
    <property type="term" value="F:zinc ion binding"/>
    <property type="evidence" value="ECO:0007669"/>
    <property type="project" value="InterPro"/>
</dbReference>
<dbReference type="AlphaFoldDB" id="A0A6B9UZJ5"/>
<feature type="domain" description="HNH" evidence="1">
    <location>
        <begin position="180"/>
        <end position="235"/>
    </location>
</feature>
<dbReference type="GO" id="GO:0004519">
    <property type="term" value="F:endonuclease activity"/>
    <property type="evidence" value="ECO:0007669"/>
    <property type="project" value="InterPro"/>
</dbReference>
<dbReference type="InterPro" id="IPR002711">
    <property type="entry name" value="HNH"/>
</dbReference>
<evidence type="ECO:0000259" key="1">
    <source>
        <dbReference type="Pfam" id="PF01844"/>
    </source>
</evidence>
<dbReference type="EMBL" id="MK770829">
    <property type="protein sequence ID" value="QHN74181.1"/>
    <property type="molecule type" value="Genomic_DNA"/>
</dbReference>
<organism evidence="2">
    <name type="scientific">Staphylococcus epidermidis</name>
    <dbReference type="NCBI Taxonomy" id="1282"/>
    <lineage>
        <taxon>Bacteria</taxon>
        <taxon>Bacillati</taxon>
        <taxon>Bacillota</taxon>
        <taxon>Bacilli</taxon>
        <taxon>Bacillales</taxon>
        <taxon>Staphylococcaceae</taxon>
        <taxon>Staphylococcus</taxon>
    </lineage>
</organism>
<dbReference type="CDD" id="cd00085">
    <property type="entry name" value="HNHc"/>
    <property type="match status" value="1"/>
</dbReference>
<dbReference type="Pfam" id="PF01844">
    <property type="entry name" value="HNH"/>
    <property type="match status" value="1"/>
</dbReference>
<protein>
    <recommendedName>
        <fullName evidence="1">HNH domain-containing protein</fullName>
    </recommendedName>
</protein>
<dbReference type="RefSeq" id="WP_002502962.1">
    <property type="nucleotide sequence ID" value="NZ_CP043804.1"/>
</dbReference>
<evidence type="ECO:0000313" key="2">
    <source>
        <dbReference type="EMBL" id="QHN74181.1"/>
    </source>
</evidence>
<reference evidence="2" key="1">
    <citation type="journal article" date="2020" name="MBio">
        <title>Staphylococcus epidermidis MSCRAMM SesJ is Encoded in Composite Islands.</title>
        <authorList>
            <person name="Arora S."/>
            <person name="Li X."/>
            <person name="Hillhouse A."/>
            <person name="Konganti K."/>
            <person name="Little S.V."/>
            <person name="Lawhon S.D."/>
            <person name="Threadgill D."/>
            <person name="Shelburne S."/>
            <person name="Hook M."/>
        </authorList>
    </citation>
    <scope>NUCLEOTIDE SEQUENCE</scope>
    <source>
        <strain evidence="2">MB567</strain>
    </source>
</reference>
<dbReference type="InterPro" id="IPR015947">
    <property type="entry name" value="PUA-like_sf"/>
</dbReference>